<proteinExistence type="inferred from homology"/>
<feature type="transmembrane region" description="Helical" evidence="8">
    <location>
        <begin position="6"/>
        <end position="26"/>
    </location>
</feature>
<feature type="transmembrane region" description="Helical" evidence="8">
    <location>
        <begin position="219"/>
        <end position="241"/>
    </location>
</feature>
<name>A0ABW9GA53_9GAMM</name>
<dbReference type="Gene3D" id="1.20.1530.20">
    <property type="match status" value="1"/>
</dbReference>
<dbReference type="InterPro" id="IPR038770">
    <property type="entry name" value="Na+/solute_symporter_sf"/>
</dbReference>
<feature type="transmembrane region" description="Helical" evidence="8">
    <location>
        <begin position="120"/>
        <end position="140"/>
    </location>
</feature>
<keyword evidence="4" id="KW-1003">Cell membrane</keyword>
<evidence type="ECO:0000313" key="9">
    <source>
        <dbReference type="EMBL" id="MFM2486284.1"/>
    </source>
</evidence>
<evidence type="ECO:0000256" key="5">
    <source>
        <dbReference type="ARBA" id="ARBA00022692"/>
    </source>
</evidence>
<dbReference type="RefSeq" id="WP_408624568.1">
    <property type="nucleotide sequence ID" value="NZ_JBEQCT010000007.1"/>
</dbReference>
<keyword evidence="5 8" id="KW-0812">Transmembrane</keyword>
<accession>A0ABW9GA53</accession>
<dbReference type="PANTHER" id="PTHR36838:SF1">
    <property type="entry name" value="SLR1864 PROTEIN"/>
    <property type="match status" value="1"/>
</dbReference>
<sequence>MSIVPLIVPLFGLAMLGWGIAKTGWPLSVGWQKGVNELTARILVPMLLFTGMYQHGLPKQHAWGILLSFYIALVGLFLLLFVLQRGSRDRASIALAGSFSNLVYVGMPVVNNLFGSQGLAYLFPIVAFHSLVLFALYYSADAWGRADQGPLRQSVFKSLKTPIVLSLMAGLGANLVHLPLPNILLDTLHMGARAALPCALIVMGASLAGISFQQVKWRMLLILVAKLLLLPGLVLITSHFIFAMPILMTRVLVVMASCPVGINAYVVVRSNGGNAQTVSSAIVMSSWLSLLAWPFWLWVVQSLPLTH</sequence>
<dbReference type="InterPro" id="IPR004776">
    <property type="entry name" value="Mem_transp_PIN-like"/>
</dbReference>
<keyword evidence="7 8" id="KW-0472">Membrane</keyword>
<feature type="transmembrane region" description="Helical" evidence="8">
    <location>
        <begin position="62"/>
        <end position="83"/>
    </location>
</feature>
<dbReference type="EMBL" id="JBEQCT010000007">
    <property type="protein sequence ID" value="MFM2486284.1"/>
    <property type="molecule type" value="Genomic_DNA"/>
</dbReference>
<evidence type="ECO:0000256" key="1">
    <source>
        <dbReference type="ARBA" id="ARBA00004651"/>
    </source>
</evidence>
<evidence type="ECO:0000256" key="2">
    <source>
        <dbReference type="ARBA" id="ARBA00010145"/>
    </source>
</evidence>
<comment type="caution">
    <text evidence="9">The sequence shown here is derived from an EMBL/GenBank/DDBJ whole genome shotgun (WGS) entry which is preliminary data.</text>
</comment>
<organism evidence="9 10">
    <name type="scientific">Celerinatantimonas yamalensis</name>
    <dbReference type="NCBI Taxonomy" id="559956"/>
    <lineage>
        <taxon>Bacteria</taxon>
        <taxon>Pseudomonadati</taxon>
        <taxon>Pseudomonadota</taxon>
        <taxon>Gammaproteobacteria</taxon>
        <taxon>Celerinatantimonadaceae</taxon>
        <taxon>Celerinatantimonas</taxon>
    </lineage>
</organism>
<feature type="transmembrane region" description="Helical" evidence="8">
    <location>
        <begin position="161"/>
        <end position="180"/>
    </location>
</feature>
<gene>
    <name evidence="9" type="ORF">ABUE30_14640</name>
</gene>
<protein>
    <submittedName>
        <fullName evidence="9">AEC family transporter</fullName>
    </submittedName>
</protein>
<feature type="transmembrane region" description="Helical" evidence="8">
    <location>
        <begin position="95"/>
        <end position="114"/>
    </location>
</feature>
<comment type="similarity">
    <text evidence="2">Belongs to the auxin efflux carrier (TC 2.A.69) family.</text>
</comment>
<dbReference type="Pfam" id="PF03547">
    <property type="entry name" value="Mem_trans"/>
    <property type="match status" value="2"/>
</dbReference>
<evidence type="ECO:0000313" key="10">
    <source>
        <dbReference type="Proteomes" id="UP001629953"/>
    </source>
</evidence>
<feature type="transmembrane region" description="Helical" evidence="8">
    <location>
        <begin position="192"/>
        <end position="212"/>
    </location>
</feature>
<dbReference type="PANTHER" id="PTHR36838">
    <property type="entry name" value="AUXIN EFFLUX CARRIER FAMILY PROTEIN"/>
    <property type="match status" value="1"/>
</dbReference>
<feature type="transmembrane region" description="Helical" evidence="8">
    <location>
        <begin position="247"/>
        <end position="268"/>
    </location>
</feature>
<evidence type="ECO:0000256" key="3">
    <source>
        <dbReference type="ARBA" id="ARBA00022448"/>
    </source>
</evidence>
<feature type="transmembrane region" description="Helical" evidence="8">
    <location>
        <begin position="280"/>
        <end position="299"/>
    </location>
</feature>
<dbReference type="Proteomes" id="UP001629953">
    <property type="component" value="Unassembled WGS sequence"/>
</dbReference>
<comment type="subcellular location">
    <subcellularLocation>
        <location evidence="1">Cell membrane</location>
        <topology evidence="1">Multi-pass membrane protein</topology>
    </subcellularLocation>
</comment>
<reference evidence="9 10" key="1">
    <citation type="journal article" date="2013" name="Int. J. Syst. Evol. Microbiol.">
        <title>Celerinatantimonas yamalensis sp. nov., a cold-adapted diazotrophic bacterium from a cold permafrost brine.</title>
        <authorList>
            <person name="Shcherbakova V."/>
            <person name="Chuvilskaya N."/>
            <person name="Rivkina E."/>
            <person name="Demidov N."/>
            <person name="Uchaeva V."/>
            <person name="Suetin S."/>
            <person name="Suzina N."/>
            <person name="Gilichinsky D."/>
        </authorList>
    </citation>
    <scope>NUCLEOTIDE SEQUENCE [LARGE SCALE GENOMIC DNA]</scope>
    <source>
        <strain evidence="9 10">C7</strain>
    </source>
</reference>
<keyword evidence="3" id="KW-0813">Transport</keyword>
<evidence type="ECO:0000256" key="4">
    <source>
        <dbReference type="ARBA" id="ARBA00022475"/>
    </source>
</evidence>
<keyword evidence="10" id="KW-1185">Reference proteome</keyword>
<evidence type="ECO:0000256" key="8">
    <source>
        <dbReference type="SAM" id="Phobius"/>
    </source>
</evidence>
<evidence type="ECO:0000256" key="7">
    <source>
        <dbReference type="ARBA" id="ARBA00023136"/>
    </source>
</evidence>
<evidence type="ECO:0000256" key="6">
    <source>
        <dbReference type="ARBA" id="ARBA00022989"/>
    </source>
</evidence>
<keyword evidence="6 8" id="KW-1133">Transmembrane helix</keyword>